<feature type="domain" description="Glycosyltransferase subfamily 4-like N-terminal" evidence="1">
    <location>
        <begin position="21"/>
        <end position="175"/>
    </location>
</feature>
<dbReference type="EMBL" id="CP048209">
    <property type="protein sequence ID" value="QHT59260.1"/>
    <property type="molecule type" value="Genomic_DNA"/>
</dbReference>
<reference evidence="2 3" key="1">
    <citation type="submission" date="2020-01" db="EMBL/GenBank/DDBJ databases">
        <title>Paenibacillus sp. nov., isolated from tomato rhizosphere.</title>
        <authorList>
            <person name="Weon H.-Y."/>
            <person name="Lee S.A."/>
        </authorList>
    </citation>
    <scope>NUCLEOTIDE SEQUENCE [LARGE SCALE GENOMIC DNA]</scope>
    <source>
        <strain evidence="2 3">12200R-189</strain>
    </source>
</reference>
<sequence>MRILYFSTVNWKWIKQRPHFIAHYLSLKGYEVDYFSLNPIGKTKIRKFTQGRLRVRDTYVIPFALKYRFVEALNAFGLRAKLSFENYHIIIVTHPFHLKYIPARLLVNCLLIYECMDNMPYFYEGPLRERILAEERKTLNCVDTVITSSNHLRIALHDRSPDKQMHIETIPNALDRPTFRREPKRLILQEPNLIYIGTISDWMDMETIRKFASIHLRYTIYLIGPAEIPLDLLPNMVWLGVKKHDEIIDYIYSGNIMLLPFLINELTEAVDPVKIYEYLSLKKPVISSYWAELGKFEDAKIKFYCNYQDFENRVFEIEQAGFASELDSEFVELNNWEVRVERYAKLLYSDLKAKKTN</sequence>
<keyword evidence="2" id="KW-0808">Transferase</keyword>
<evidence type="ECO:0000259" key="1">
    <source>
        <dbReference type="Pfam" id="PF13439"/>
    </source>
</evidence>
<dbReference type="Proteomes" id="UP000476064">
    <property type="component" value="Chromosome"/>
</dbReference>
<dbReference type="AlphaFoldDB" id="A0A6C0FYH0"/>
<dbReference type="GO" id="GO:0016740">
    <property type="term" value="F:transferase activity"/>
    <property type="evidence" value="ECO:0007669"/>
    <property type="project" value="UniProtKB-KW"/>
</dbReference>
<name>A0A6C0FYH0_9BACL</name>
<organism evidence="2 3">
    <name type="scientific">Paenibacillus lycopersici</name>
    <dbReference type="NCBI Taxonomy" id="2704462"/>
    <lineage>
        <taxon>Bacteria</taxon>
        <taxon>Bacillati</taxon>
        <taxon>Bacillota</taxon>
        <taxon>Bacilli</taxon>
        <taxon>Bacillales</taxon>
        <taxon>Paenibacillaceae</taxon>
        <taxon>Paenibacillus</taxon>
    </lineage>
</organism>
<protein>
    <submittedName>
        <fullName evidence="2">Glycosyltransferase family 1 protein</fullName>
    </submittedName>
</protein>
<evidence type="ECO:0000313" key="3">
    <source>
        <dbReference type="Proteomes" id="UP000476064"/>
    </source>
</evidence>
<proteinExistence type="predicted"/>
<dbReference type="SUPFAM" id="SSF53756">
    <property type="entry name" value="UDP-Glycosyltransferase/glycogen phosphorylase"/>
    <property type="match status" value="1"/>
</dbReference>
<gene>
    <name evidence="2" type="ORF">GXP70_04265</name>
</gene>
<dbReference type="Pfam" id="PF13439">
    <property type="entry name" value="Glyco_transf_4"/>
    <property type="match status" value="1"/>
</dbReference>
<accession>A0A6C0FYH0</accession>
<dbReference type="InterPro" id="IPR028098">
    <property type="entry name" value="Glyco_trans_4-like_N"/>
</dbReference>
<evidence type="ECO:0000313" key="2">
    <source>
        <dbReference type="EMBL" id="QHT59260.1"/>
    </source>
</evidence>
<dbReference type="KEGG" id="plyc:GXP70_04265"/>
<dbReference type="RefSeq" id="WP_162355327.1">
    <property type="nucleotide sequence ID" value="NZ_CP048209.1"/>
</dbReference>
<dbReference type="Gene3D" id="3.40.50.2000">
    <property type="entry name" value="Glycogen Phosphorylase B"/>
    <property type="match status" value="2"/>
</dbReference>
<keyword evidence="3" id="KW-1185">Reference proteome</keyword>